<proteinExistence type="inferred from homology"/>
<dbReference type="PANTHER" id="PTHR43782:SF3">
    <property type="entry name" value="ARGINASE"/>
    <property type="match status" value="1"/>
</dbReference>
<name>A0A6G3MGQ0_HENSL</name>
<reference evidence="12" key="1">
    <citation type="submission" date="2018-11" db="EMBL/GenBank/DDBJ databases">
        <title>Henneguya salminicola genome and transcriptome.</title>
        <authorList>
            <person name="Yahalomi D."/>
            <person name="Atkinson S.D."/>
            <person name="Neuhof M."/>
            <person name="Chang E.S."/>
            <person name="Philippe H."/>
            <person name="Cartwright P."/>
            <person name="Bartholomew J.L."/>
            <person name="Huchon D."/>
        </authorList>
    </citation>
    <scope>NUCLEOTIDE SEQUENCE</scope>
    <source>
        <strain evidence="12">Hz1</strain>
        <tissue evidence="12">Whole</tissue>
    </source>
</reference>
<dbReference type="SUPFAM" id="SSF52768">
    <property type="entry name" value="Arginase/deacetylase"/>
    <property type="match status" value="1"/>
</dbReference>
<dbReference type="FunFam" id="3.40.800.10:FF:000012">
    <property type="entry name" value="Arginase"/>
    <property type="match status" value="1"/>
</dbReference>
<dbReference type="CDD" id="cd09989">
    <property type="entry name" value="Arginase"/>
    <property type="match status" value="1"/>
</dbReference>
<dbReference type="GO" id="GO:0030145">
    <property type="term" value="F:manganese ion binding"/>
    <property type="evidence" value="ECO:0007669"/>
    <property type="project" value="TreeGrafter"/>
</dbReference>
<evidence type="ECO:0000256" key="3">
    <source>
        <dbReference type="ARBA" id="ARBA00018123"/>
    </source>
</evidence>
<dbReference type="GO" id="GO:0005829">
    <property type="term" value="C:cytosol"/>
    <property type="evidence" value="ECO:0007669"/>
    <property type="project" value="TreeGrafter"/>
</dbReference>
<dbReference type="GO" id="GO:0005634">
    <property type="term" value="C:nucleus"/>
    <property type="evidence" value="ECO:0007669"/>
    <property type="project" value="TreeGrafter"/>
</dbReference>
<keyword evidence="8 11" id="KW-0464">Manganese</keyword>
<dbReference type="Gene3D" id="3.40.800.10">
    <property type="entry name" value="Ureohydrolase domain"/>
    <property type="match status" value="1"/>
</dbReference>
<keyword evidence="5 11" id="KW-0056">Arginine metabolism</keyword>
<keyword evidence="7 11" id="KW-0378">Hydrolase</keyword>
<evidence type="ECO:0000256" key="8">
    <source>
        <dbReference type="ARBA" id="ARBA00023211"/>
    </source>
</evidence>
<dbReference type="InterPro" id="IPR006035">
    <property type="entry name" value="Ureohydrolase"/>
</dbReference>
<dbReference type="GO" id="GO:0004053">
    <property type="term" value="F:arginase activity"/>
    <property type="evidence" value="ECO:0007669"/>
    <property type="project" value="UniProtKB-EC"/>
</dbReference>
<protein>
    <recommendedName>
        <fullName evidence="3 11">Arginase</fullName>
        <ecNumber evidence="2 11">3.5.3.1</ecNumber>
    </recommendedName>
</protein>
<evidence type="ECO:0000256" key="1">
    <source>
        <dbReference type="ARBA" id="ARBA00005098"/>
    </source>
</evidence>
<dbReference type="AlphaFoldDB" id="A0A6G3MGQ0"/>
<organism evidence="12">
    <name type="scientific">Henneguya salminicola</name>
    <name type="common">Myxosporean</name>
    <dbReference type="NCBI Taxonomy" id="69463"/>
    <lineage>
        <taxon>Eukaryota</taxon>
        <taxon>Metazoa</taxon>
        <taxon>Cnidaria</taxon>
        <taxon>Myxozoa</taxon>
        <taxon>Myxosporea</taxon>
        <taxon>Bivalvulida</taxon>
        <taxon>Platysporina</taxon>
        <taxon>Myxobolidae</taxon>
        <taxon>Henneguya</taxon>
    </lineage>
</organism>
<keyword evidence="6 11" id="KW-0479">Metal-binding</keyword>
<evidence type="ECO:0000256" key="5">
    <source>
        <dbReference type="ARBA" id="ARBA00022503"/>
    </source>
</evidence>
<dbReference type="GO" id="GO:0000050">
    <property type="term" value="P:urea cycle"/>
    <property type="evidence" value="ECO:0007669"/>
    <property type="project" value="UniProtKB-UniPathway"/>
</dbReference>
<evidence type="ECO:0000256" key="7">
    <source>
        <dbReference type="ARBA" id="ARBA00022801"/>
    </source>
</evidence>
<dbReference type="OrthoDB" id="9992747at2759"/>
<comment type="pathway">
    <text evidence="1 11">Nitrogen metabolism; urea cycle; L-ornithine and urea from L-arginine: step 1/1.</text>
</comment>
<comment type="cofactor">
    <cofactor evidence="11">
        <name>Mn(2+)</name>
        <dbReference type="ChEBI" id="CHEBI:29035"/>
    </cofactor>
    <text evidence="11">Binds 2 manganese ions per subunit.</text>
</comment>
<dbReference type="InterPro" id="IPR014033">
    <property type="entry name" value="Arginase"/>
</dbReference>
<evidence type="ECO:0000256" key="2">
    <source>
        <dbReference type="ARBA" id="ARBA00012168"/>
    </source>
</evidence>
<dbReference type="PANTHER" id="PTHR43782">
    <property type="entry name" value="ARGINASE"/>
    <property type="match status" value="1"/>
</dbReference>
<dbReference type="EC" id="3.5.3.1" evidence="2 11"/>
<evidence type="ECO:0000256" key="6">
    <source>
        <dbReference type="ARBA" id="ARBA00022723"/>
    </source>
</evidence>
<comment type="catalytic activity">
    <reaction evidence="9 11">
        <text>L-arginine + H2O = urea + L-ornithine</text>
        <dbReference type="Rhea" id="RHEA:20569"/>
        <dbReference type="ChEBI" id="CHEBI:15377"/>
        <dbReference type="ChEBI" id="CHEBI:16199"/>
        <dbReference type="ChEBI" id="CHEBI:32682"/>
        <dbReference type="ChEBI" id="CHEBI:46911"/>
        <dbReference type="EC" id="3.5.3.1"/>
    </reaction>
</comment>
<dbReference type="InterPro" id="IPR023696">
    <property type="entry name" value="Ureohydrolase_dom_sf"/>
</dbReference>
<comment type="similarity">
    <text evidence="10 11">Belongs to the arginase family.</text>
</comment>
<dbReference type="Pfam" id="PF00491">
    <property type="entry name" value="Arginase"/>
    <property type="match status" value="1"/>
</dbReference>
<dbReference type="PROSITE" id="PS51409">
    <property type="entry name" value="ARGINASE_2"/>
    <property type="match status" value="1"/>
</dbReference>
<evidence type="ECO:0000256" key="9">
    <source>
        <dbReference type="ARBA" id="ARBA00047391"/>
    </source>
</evidence>
<evidence type="ECO:0000256" key="11">
    <source>
        <dbReference type="RuleBase" id="RU361159"/>
    </source>
</evidence>
<sequence length="311" mass="34671">MQEIMTSKDISINLIQFQHGQNKDGVQEGPEYLIRAGLCDKLSKLGLNVVSKNQLQCDYSCEKTKIELCSQMCQKISSTVHDQSKKKQFCLNIGGDHSIATGTISGMLKTYPDLCVLWIDAHTDLNRVDTSPSGSVHGMPVSFILNDHREKALKAVPTEYQWCRGSLLQPSHLAYIGIRQMDSGEIETVRDLNICTYDMVTIDRLGIHECITCALRKIDPTCSKPLHVSFDIDSIDPSFIPCTGTPVKGGLTMREILYISECVNNTGRLVSLDVVEFNPKMSNEIGLINLTAKNTMSVIKSFFGKKRPFFN</sequence>
<dbReference type="EMBL" id="GHBP01002764">
    <property type="protein sequence ID" value="NDJ93190.1"/>
    <property type="molecule type" value="Transcribed_RNA"/>
</dbReference>
<keyword evidence="4 11" id="KW-0835">Urea cycle</keyword>
<evidence type="ECO:0000256" key="4">
    <source>
        <dbReference type="ARBA" id="ARBA00022436"/>
    </source>
</evidence>
<evidence type="ECO:0000256" key="10">
    <source>
        <dbReference type="PROSITE-ProRule" id="PRU00742"/>
    </source>
</evidence>
<dbReference type="GO" id="GO:0006525">
    <property type="term" value="P:arginine metabolic process"/>
    <property type="evidence" value="ECO:0007669"/>
    <property type="project" value="UniProtKB-KW"/>
</dbReference>
<dbReference type="NCBIfam" id="TIGR01229">
    <property type="entry name" value="rocF_arginase"/>
    <property type="match status" value="1"/>
</dbReference>
<accession>A0A6G3MGQ0</accession>
<dbReference type="PRINTS" id="PR00116">
    <property type="entry name" value="ARGINASE"/>
</dbReference>
<dbReference type="UniPathway" id="UPA00158">
    <property type="reaction ID" value="UER00270"/>
</dbReference>
<evidence type="ECO:0000313" key="12">
    <source>
        <dbReference type="EMBL" id="NDJ93190.1"/>
    </source>
</evidence>